<evidence type="ECO:0000256" key="13">
    <source>
        <dbReference type="RuleBase" id="RU003657"/>
    </source>
</evidence>
<evidence type="ECO:0000256" key="4">
    <source>
        <dbReference type="ARBA" id="ARBA00009667"/>
    </source>
</evidence>
<dbReference type="SUPFAM" id="SSF51366">
    <property type="entry name" value="Ribulose-phoshate binding barrel"/>
    <property type="match status" value="1"/>
</dbReference>
<dbReference type="GO" id="GO:0000162">
    <property type="term" value="P:L-tryptophan biosynthetic process"/>
    <property type="evidence" value="ECO:0007669"/>
    <property type="project" value="TreeGrafter"/>
</dbReference>
<evidence type="ECO:0000256" key="6">
    <source>
        <dbReference type="ARBA" id="ARBA00018464"/>
    </source>
</evidence>
<dbReference type="GO" id="GO:0005737">
    <property type="term" value="C:cytoplasm"/>
    <property type="evidence" value="ECO:0007669"/>
    <property type="project" value="UniProtKB-SubCell"/>
</dbReference>
<dbReference type="CDD" id="cd04732">
    <property type="entry name" value="HisA"/>
    <property type="match status" value="1"/>
</dbReference>
<dbReference type="Gene3D" id="3.20.20.70">
    <property type="entry name" value="Aldolase class I"/>
    <property type="match status" value="1"/>
</dbReference>
<comment type="subcellular location">
    <subcellularLocation>
        <location evidence="2 12 14">Cytoplasm</location>
    </subcellularLocation>
</comment>
<dbReference type="Proteomes" id="UP000006443">
    <property type="component" value="Unassembled WGS sequence"/>
</dbReference>
<dbReference type="PANTHER" id="PTHR43090">
    <property type="entry name" value="1-(5-PHOSPHORIBOSYL)-5-[(5-PHOSPHORIBOSYLAMINO)METHYLIDENEAMINO] IMIDAZOLE-4-CARBOXAMIDE ISOMERASE"/>
    <property type="match status" value="1"/>
</dbReference>
<feature type="active site" description="Proton acceptor" evidence="12">
    <location>
        <position position="8"/>
    </location>
</feature>
<keyword evidence="8 12" id="KW-0028">Amino-acid biosynthesis</keyword>
<dbReference type="OrthoDB" id="9781903at2"/>
<dbReference type="AlphaFoldDB" id="C0GFZ6"/>
<evidence type="ECO:0000256" key="3">
    <source>
        <dbReference type="ARBA" id="ARBA00005133"/>
    </source>
</evidence>
<reference evidence="15 16" key="1">
    <citation type="submission" date="2009-02" db="EMBL/GenBank/DDBJ databases">
        <title>Sequencing of the draft genome and assembly of Dethiobacter alkaliphilus AHT 1.</title>
        <authorList>
            <consortium name="US DOE Joint Genome Institute (JGI-PGF)"/>
            <person name="Lucas S."/>
            <person name="Copeland A."/>
            <person name="Lapidus A."/>
            <person name="Glavina del Rio T."/>
            <person name="Dalin E."/>
            <person name="Tice H."/>
            <person name="Bruce D."/>
            <person name="Goodwin L."/>
            <person name="Pitluck S."/>
            <person name="Larimer F."/>
            <person name="Land M.L."/>
            <person name="Hauser L."/>
            <person name="Muyzer G."/>
        </authorList>
    </citation>
    <scope>NUCLEOTIDE SEQUENCE [LARGE SCALE GENOMIC DNA]</scope>
    <source>
        <strain evidence="15 16">AHT 1</strain>
    </source>
</reference>
<dbReference type="InterPro" id="IPR006062">
    <property type="entry name" value="His_biosynth"/>
</dbReference>
<protein>
    <recommendedName>
        <fullName evidence="6 12">1-(5-phosphoribosyl)-5-[(5-phosphoribosylamino)methylideneamino] imidazole-4-carboxamide isomerase</fullName>
        <ecNumber evidence="5 12">5.3.1.16</ecNumber>
    </recommendedName>
    <alternativeName>
        <fullName evidence="11 12">Phosphoribosylformimino-5-aminoimidazole carboxamide ribotide isomerase</fullName>
    </alternativeName>
</protein>
<proteinExistence type="inferred from homology"/>
<dbReference type="InterPro" id="IPR023016">
    <property type="entry name" value="HisA/PriA"/>
</dbReference>
<dbReference type="GO" id="GO:0000105">
    <property type="term" value="P:L-histidine biosynthetic process"/>
    <property type="evidence" value="ECO:0007669"/>
    <property type="project" value="UniProtKB-UniRule"/>
</dbReference>
<keyword evidence="9 12" id="KW-0368">Histidine biosynthesis</keyword>
<dbReference type="RefSeq" id="WP_008516135.1">
    <property type="nucleotide sequence ID" value="NZ_ACJM01000006.1"/>
</dbReference>
<dbReference type="EMBL" id="ACJM01000006">
    <property type="protein sequence ID" value="EEG77685.1"/>
    <property type="molecule type" value="Genomic_DNA"/>
</dbReference>
<accession>C0GFZ6</accession>
<dbReference type="InterPro" id="IPR006063">
    <property type="entry name" value="HisA_bact_arch"/>
</dbReference>
<dbReference type="eggNOG" id="COG0106">
    <property type="taxonomic scope" value="Bacteria"/>
</dbReference>
<evidence type="ECO:0000256" key="5">
    <source>
        <dbReference type="ARBA" id="ARBA00012550"/>
    </source>
</evidence>
<organism evidence="15 16">
    <name type="scientific">Dethiobacter alkaliphilus AHT 1</name>
    <dbReference type="NCBI Taxonomy" id="555088"/>
    <lineage>
        <taxon>Bacteria</taxon>
        <taxon>Bacillati</taxon>
        <taxon>Bacillota</taxon>
        <taxon>Dethiobacteria</taxon>
        <taxon>Dethiobacterales</taxon>
        <taxon>Dethiobacteraceae</taxon>
        <taxon>Dethiobacter</taxon>
    </lineage>
</organism>
<comment type="similarity">
    <text evidence="4 12 13">Belongs to the HisA/HisF family.</text>
</comment>
<dbReference type="STRING" id="555088.DealDRAFT_1405"/>
<name>C0GFZ6_DETAL</name>
<evidence type="ECO:0000256" key="9">
    <source>
        <dbReference type="ARBA" id="ARBA00023102"/>
    </source>
</evidence>
<keyword evidence="7 12" id="KW-0963">Cytoplasm</keyword>
<dbReference type="UniPathway" id="UPA00031">
    <property type="reaction ID" value="UER00009"/>
</dbReference>
<evidence type="ECO:0000256" key="2">
    <source>
        <dbReference type="ARBA" id="ARBA00004496"/>
    </source>
</evidence>
<evidence type="ECO:0000313" key="15">
    <source>
        <dbReference type="EMBL" id="EEG77685.1"/>
    </source>
</evidence>
<evidence type="ECO:0000256" key="8">
    <source>
        <dbReference type="ARBA" id="ARBA00022605"/>
    </source>
</evidence>
<dbReference type="FunFam" id="3.20.20.70:FF:000009">
    <property type="entry name" value="1-(5-phosphoribosyl)-5-[(5-phosphoribosylamino)methylideneamino] imidazole-4-carboxamide isomerase"/>
    <property type="match status" value="1"/>
</dbReference>
<sequence length="242" mass="26213">MLIIPAVDIRDGRCVRLVHGELDKETVYHEDPVEAAKRWEKEGAGRLHLVDLDGAFEGAMKNADIIERIVQAVKIPVQVGGGIRDVQTAADLLKRGVARVILGTVAVTEPDVVQELCKKYPGQIVVGIDAKNGYVAIRGWVEESKEKAIDLALRMAELGVKEIVYTDIHRDGTLQGPNLEALQEMAEAVPLGVIASGGVSSLEDISNLQKLEQYGVTAVIMGQALYTGNVNLAEALKITEER</sequence>
<dbReference type="GO" id="GO:0003949">
    <property type="term" value="F:1-(5-phosphoribosyl)-5-[(5-phosphoribosylamino)methylideneamino]imidazole-4-carboxamide isomerase activity"/>
    <property type="evidence" value="ECO:0007669"/>
    <property type="project" value="UniProtKB-UniRule"/>
</dbReference>
<dbReference type="HAMAP" id="MF_01014">
    <property type="entry name" value="HisA"/>
    <property type="match status" value="1"/>
</dbReference>
<gene>
    <name evidence="12" type="primary">hisA</name>
    <name evidence="15" type="ORF">DealDRAFT_1405</name>
</gene>
<evidence type="ECO:0000256" key="11">
    <source>
        <dbReference type="ARBA" id="ARBA00030547"/>
    </source>
</evidence>
<dbReference type="NCBIfam" id="NF010112">
    <property type="entry name" value="PRK13585.1"/>
    <property type="match status" value="1"/>
</dbReference>
<evidence type="ECO:0000256" key="14">
    <source>
        <dbReference type="RuleBase" id="RU003658"/>
    </source>
</evidence>
<keyword evidence="10 12" id="KW-0413">Isomerase</keyword>
<keyword evidence="16" id="KW-1185">Reference proteome</keyword>
<evidence type="ECO:0000256" key="7">
    <source>
        <dbReference type="ARBA" id="ARBA00022490"/>
    </source>
</evidence>
<comment type="caution">
    <text evidence="15">The sequence shown here is derived from an EMBL/GenBank/DDBJ whole genome shotgun (WGS) entry which is preliminary data.</text>
</comment>
<dbReference type="InterPro" id="IPR011060">
    <property type="entry name" value="RibuloseP-bd_barrel"/>
</dbReference>
<evidence type="ECO:0000256" key="12">
    <source>
        <dbReference type="HAMAP-Rule" id="MF_01014"/>
    </source>
</evidence>
<dbReference type="InterPro" id="IPR013785">
    <property type="entry name" value="Aldolase_TIM"/>
</dbReference>
<comment type="pathway">
    <text evidence="3 12 14">Amino-acid biosynthesis; L-histidine biosynthesis; L-histidine from 5-phospho-alpha-D-ribose 1-diphosphate: step 4/9.</text>
</comment>
<evidence type="ECO:0000313" key="16">
    <source>
        <dbReference type="Proteomes" id="UP000006443"/>
    </source>
</evidence>
<dbReference type="Pfam" id="PF00977">
    <property type="entry name" value="His_biosynth"/>
    <property type="match status" value="1"/>
</dbReference>
<dbReference type="EC" id="5.3.1.16" evidence="5 12"/>
<evidence type="ECO:0000256" key="10">
    <source>
        <dbReference type="ARBA" id="ARBA00023235"/>
    </source>
</evidence>
<evidence type="ECO:0000256" key="1">
    <source>
        <dbReference type="ARBA" id="ARBA00000901"/>
    </source>
</evidence>
<dbReference type="NCBIfam" id="TIGR00007">
    <property type="entry name" value="1-(5-phosphoribosyl)-5-[(5-phosphoribosylamino)methylideneamino]imidazole-4-carboxamide isomerase"/>
    <property type="match status" value="1"/>
</dbReference>
<dbReference type="InterPro" id="IPR044524">
    <property type="entry name" value="Isoase_HisA-like"/>
</dbReference>
<dbReference type="PANTHER" id="PTHR43090:SF2">
    <property type="entry name" value="1-(5-PHOSPHORIBOSYL)-5-[(5-PHOSPHORIBOSYLAMINO)METHYLIDENEAMINO] IMIDAZOLE-4-CARBOXAMIDE ISOMERASE"/>
    <property type="match status" value="1"/>
</dbReference>
<feature type="active site" description="Proton donor" evidence="12">
    <location>
        <position position="129"/>
    </location>
</feature>
<comment type="catalytic activity">
    <reaction evidence="1 12 14">
        <text>1-(5-phospho-beta-D-ribosyl)-5-[(5-phospho-beta-D-ribosylamino)methylideneamino]imidazole-4-carboxamide = 5-[(5-phospho-1-deoxy-D-ribulos-1-ylimino)methylamino]-1-(5-phospho-beta-D-ribosyl)imidazole-4-carboxamide</text>
        <dbReference type="Rhea" id="RHEA:15469"/>
        <dbReference type="ChEBI" id="CHEBI:58435"/>
        <dbReference type="ChEBI" id="CHEBI:58525"/>
        <dbReference type="EC" id="5.3.1.16"/>
    </reaction>
</comment>